<evidence type="ECO:0000259" key="2">
    <source>
        <dbReference type="Pfam" id="PF01370"/>
    </source>
</evidence>
<proteinExistence type="inferred from homology"/>
<reference evidence="3" key="1">
    <citation type="submission" date="2020-10" db="EMBL/GenBank/DDBJ databases">
        <title>Taxonomic study of unclassified bacteria belonging to the class Ktedonobacteria.</title>
        <authorList>
            <person name="Yabe S."/>
            <person name="Wang C.M."/>
            <person name="Zheng Y."/>
            <person name="Sakai Y."/>
            <person name="Cavaletti L."/>
            <person name="Monciardini P."/>
            <person name="Donadio S."/>
        </authorList>
    </citation>
    <scope>NUCLEOTIDE SEQUENCE</scope>
    <source>
        <strain evidence="3">ID150040</strain>
    </source>
</reference>
<dbReference type="Gene3D" id="3.40.50.720">
    <property type="entry name" value="NAD(P)-binding Rossmann-like Domain"/>
    <property type="match status" value="1"/>
</dbReference>
<comment type="caution">
    <text evidence="3">The sequence shown here is derived from an EMBL/GenBank/DDBJ whole genome shotgun (WGS) entry which is preliminary data.</text>
</comment>
<keyword evidence="4" id="KW-1185">Reference proteome</keyword>
<dbReference type="Gene3D" id="3.90.25.10">
    <property type="entry name" value="UDP-galactose 4-epimerase, domain 1"/>
    <property type="match status" value="1"/>
</dbReference>
<protein>
    <submittedName>
        <fullName evidence="3">UDP-glucose 4-epimerase</fullName>
    </submittedName>
</protein>
<evidence type="ECO:0000256" key="1">
    <source>
        <dbReference type="ARBA" id="ARBA00007637"/>
    </source>
</evidence>
<evidence type="ECO:0000313" key="3">
    <source>
        <dbReference type="EMBL" id="GHO94983.1"/>
    </source>
</evidence>
<accession>A0A8J3IJQ8</accession>
<dbReference type="Proteomes" id="UP000597444">
    <property type="component" value="Unassembled WGS sequence"/>
</dbReference>
<dbReference type="EMBL" id="BNJK01000001">
    <property type="protein sequence ID" value="GHO94983.1"/>
    <property type="molecule type" value="Genomic_DNA"/>
</dbReference>
<sequence>MRILVTGGLGFVGSTIADQYLAAGHEVIVVDTIHNAYGEQLIRQKKHIKCYQASIVNQDHIRRIFKDVRPDIVNHQAAQSSVVVSANNPLLDAQVNIEGLLTILVNCTSTGVQKIIFASSGTVYGTPERMPVDETFPVHPQSPYGITKAAGEWYIRYWQQTYGLPYTILRNSNIYGPRQNPGGTSGVIATFARRFLEHQPITIHGDGEQQKDFVYVSDVARANLLALDRGSNNVFCIATGAGTSINRIYQLLSEVVGYQVEIIHTPAHGEDIPCAYFSPKKAEHLLQWKPLVSLEEGIRTTIYFFRRELCAA</sequence>
<name>A0A8J3IJQ8_9CHLR</name>
<gene>
    <name evidence="3" type="ORF">KSF_050310</name>
</gene>
<dbReference type="InterPro" id="IPR001509">
    <property type="entry name" value="Epimerase_deHydtase"/>
</dbReference>
<comment type="similarity">
    <text evidence="1">Belongs to the NAD(P)-dependent epimerase/dehydratase family.</text>
</comment>
<dbReference type="RefSeq" id="WP_220205688.1">
    <property type="nucleotide sequence ID" value="NZ_BNJK01000001.1"/>
</dbReference>
<evidence type="ECO:0000313" key="4">
    <source>
        <dbReference type="Proteomes" id="UP000597444"/>
    </source>
</evidence>
<dbReference type="Pfam" id="PF01370">
    <property type="entry name" value="Epimerase"/>
    <property type="match status" value="1"/>
</dbReference>
<feature type="domain" description="NAD-dependent epimerase/dehydratase" evidence="2">
    <location>
        <begin position="3"/>
        <end position="234"/>
    </location>
</feature>
<dbReference type="SUPFAM" id="SSF51735">
    <property type="entry name" value="NAD(P)-binding Rossmann-fold domains"/>
    <property type="match status" value="1"/>
</dbReference>
<dbReference type="InterPro" id="IPR036291">
    <property type="entry name" value="NAD(P)-bd_dom_sf"/>
</dbReference>
<dbReference type="PANTHER" id="PTHR43000">
    <property type="entry name" value="DTDP-D-GLUCOSE 4,6-DEHYDRATASE-RELATED"/>
    <property type="match status" value="1"/>
</dbReference>
<organism evidence="3 4">
    <name type="scientific">Reticulibacter mediterranei</name>
    <dbReference type="NCBI Taxonomy" id="2778369"/>
    <lineage>
        <taxon>Bacteria</taxon>
        <taxon>Bacillati</taxon>
        <taxon>Chloroflexota</taxon>
        <taxon>Ktedonobacteria</taxon>
        <taxon>Ktedonobacterales</taxon>
        <taxon>Reticulibacteraceae</taxon>
        <taxon>Reticulibacter</taxon>
    </lineage>
</organism>
<dbReference type="AlphaFoldDB" id="A0A8J3IJQ8"/>